<dbReference type="EMBL" id="JAUSXB010000001">
    <property type="protein sequence ID" value="MDQ0675486.1"/>
    <property type="molecule type" value="Genomic_DNA"/>
</dbReference>
<dbReference type="Proteomes" id="UP001236806">
    <property type="component" value="Unassembled WGS sequence"/>
</dbReference>
<name>A0ABU0PQH3_9MICC</name>
<keyword evidence="3" id="KW-1185">Reference proteome</keyword>
<feature type="signal peptide" evidence="1">
    <location>
        <begin position="1"/>
        <end position="26"/>
    </location>
</feature>
<keyword evidence="1" id="KW-0732">Signal</keyword>
<organism evidence="2 3">
    <name type="scientific">Pseudarthrobacter siccitolerans</name>
    <dbReference type="NCBI Taxonomy" id="861266"/>
    <lineage>
        <taxon>Bacteria</taxon>
        <taxon>Bacillati</taxon>
        <taxon>Actinomycetota</taxon>
        <taxon>Actinomycetes</taxon>
        <taxon>Micrococcales</taxon>
        <taxon>Micrococcaceae</taxon>
        <taxon>Pseudarthrobacter</taxon>
    </lineage>
</organism>
<feature type="chain" id="PRO_5045607976" evidence="1">
    <location>
        <begin position="27"/>
        <end position="70"/>
    </location>
</feature>
<dbReference type="PROSITE" id="PS51257">
    <property type="entry name" value="PROKAR_LIPOPROTEIN"/>
    <property type="match status" value="1"/>
</dbReference>
<sequence>MNPSRIPARLLSVAAVGAALTFGCLAAPASAVDSSSKPGTPDVQLDHLDRGLVAAKTSEGVLASGRPGRR</sequence>
<evidence type="ECO:0000313" key="3">
    <source>
        <dbReference type="Proteomes" id="UP001236806"/>
    </source>
</evidence>
<evidence type="ECO:0000313" key="2">
    <source>
        <dbReference type="EMBL" id="MDQ0675486.1"/>
    </source>
</evidence>
<accession>A0ABU0PQH3</accession>
<comment type="caution">
    <text evidence="2">The sequence shown here is derived from an EMBL/GenBank/DDBJ whole genome shotgun (WGS) entry which is preliminary data.</text>
</comment>
<proteinExistence type="predicted"/>
<protein>
    <submittedName>
        <fullName evidence="2">Uncharacterized protein</fullName>
    </submittedName>
</protein>
<reference evidence="2 3" key="1">
    <citation type="submission" date="2023-07" db="EMBL/GenBank/DDBJ databases">
        <title>Comparative genomics of wheat-associated soil bacteria to identify genetic determinants of phenazine resistance.</title>
        <authorList>
            <person name="Mouncey N."/>
        </authorList>
    </citation>
    <scope>NUCLEOTIDE SEQUENCE [LARGE SCALE GENOMIC DNA]</scope>
    <source>
        <strain evidence="2 3">W1I3</strain>
    </source>
</reference>
<gene>
    <name evidence="2" type="ORF">QFZ36_003047</name>
</gene>
<evidence type="ECO:0000256" key="1">
    <source>
        <dbReference type="SAM" id="SignalP"/>
    </source>
</evidence>
<dbReference type="RefSeq" id="WP_306637729.1">
    <property type="nucleotide sequence ID" value="NZ_JAUSXB010000001.1"/>
</dbReference>